<dbReference type="PROSITE" id="PS00211">
    <property type="entry name" value="ABC_TRANSPORTER_1"/>
    <property type="match status" value="1"/>
</dbReference>
<dbReference type="InterPro" id="IPR050352">
    <property type="entry name" value="ABCG_transporters"/>
</dbReference>
<accession>A0AAJ7W584</accession>
<comment type="similarity">
    <text evidence="2">Belongs to the ABC transporter superfamily. ABCG family. Eye pigment precursor importer (TC 3.A.1.204) subfamily.</text>
</comment>
<keyword evidence="8 9" id="KW-0472">Membrane</keyword>
<evidence type="ECO:0000313" key="12">
    <source>
        <dbReference type="RefSeq" id="XP_024945020.1"/>
    </source>
</evidence>
<dbReference type="Gene3D" id="3.40.50.300">
    <property type="entry name" value="P-loop containing nucleotide triphosphate hydrolases"/>
    <property type="match status" value="1"/>
</dbReference>
<name>A0AAJ7W584_CEPCN</name>
<evidence type="ECO:0000313" key="11">
    <source>
        <dbReference type="Proteomes" id="UP000694920"/>
    </source>
</evidence>
<dbReference type="InterPro" id="IPR017871">
    <property type="entry name" value="ABC_transporter-like_CS"/>
</dbReference>
<dbReference type="FunFam" id="3.40.50.300:FF:001077">
    <property type="entry name" value="Uncharacterized protein, isoform A"/>
    <property type="match status" value="1"/>
</dbReference>
<dbReference type="PANTHER" id="PTHR48041">
    <property type="entry name" value="ABC TRANSPORTER G FAMILY MEMBER 28"/>
    <property type="match status" value="1"/>
</dbReference>
<dbReference type="CDD" id="cd03213">
    <property type="entry name" value="ABCG_EPDR"/>
    <property type="match status" value="1"/>
</dbReference>
<proteinExistence type="inferred from homology"/>
<evidence type="ECO:0000256" key="2">
    <source>
        <dbReference type="ARBA" id="ARBA00005814"/>
    </source>
</evidence>
<dbReference type="SMART" id="SM00382">
    <property type="entry name" value="AAA"/>
    <property type="match status" value="1"/>
</dbReference>
<evidence type="ECO:0000259" key="10">
    <source>
        <dbReference type="PROSITE" id="PS50893"/>
    </source>
</evidence>
<evidence type="ECO:0000256" key="7">
    <source>
        <dbReference type="ARBA" id="ARBA00022989"/>
    </source>
</evidence>
<dbReference type="GeneID" id="107271972"/>
<evidence type="ECO:0000256" key="5">
    <source>
        <dbReference type="ARBA" id="ARBA00022741"/>
    </source>
</evidence>
<keyword evidence="11" id="KW-1185">Reference proteome</keyword>
<evidence type="ECO:0000256" key="4">
    <source>
        <dbReference type="ARBA" id="ARBA00022692"/>
    </source>
</evidence>
<dbReference type="InterPro" id="IPR003593">
    <property type="entry name" value="AAA+_ATPase"/>
</dbReference>
<organism evidence="11 12">
    <name type="scientific">Cephus cinctus</name>
    <name type="common">Wheat stem sawfly</name>
    <dbReference type="NCBI Taxonomy" id="211228"/>
    <lineage>
        <taxon>Eukaryota</taxon>
        <taxon>Metazoa</taxon>
        <taxon>Ecdysozoa</taxon>
        <taxon>Arthropoda</taxon>
        <taxon>Hexapoda</taxon>
        <taxon>Insecta</taxon>
        <taxon>Pterygota</taxon>
        <taxon>Neoptera</taxon>
        <taxon>Endopterygota</taxon>
        <taxon>Hymenoptera</taxon>
        <taxon>Cephoidea</taxon>
        <taxon>Cephidae</taxon>
        <taxon>Cephus</taxon>
    </lineage>
</organism>
<feature type="transmembrane region" description="Helical" evidence="9">
    <location>
        <begin position="515"/>
        <end position="538"/>
    </location>
</feature>
<evidence type="ECO:0000256" key="6">
    <source>
        <dbReference type="ARBA" id="ARBA00022840"/>
    </source>
</evidence>
<dbReference type="InterPro" id="IPR027417">
    <property type="entry name" value="P-loop_NTPase"/>
</dbReference>
<feature type="domain" description="ABC transporter" evidence="10">
    <location>
        <begin position="65"/>
        <end position="303"/>
    </location>
</feature>
<feature type="transmembrane region" description="Helical" evidence="9">
    <location>
        <begin position="403"/>
        <end position="426"/>
    </location>
</feature>
<evidence type="ECO:0000256" key="1">
    <source>
        <dbReference type="ARBA" id="ARBA00004141"/>
    </source>
</evidence>
<evidence type="ECO:0000256" key="3">
    <source>
        <dbReference type="ARBA" id="ARBA00022448"/>
    </source>
</evidence>
<comment type="subcellular location">
    <subcellularLocation>
        <location evidence="1">Membrane</location>
        <topology evidence="1">Multi-pass membrane protein</topology>
    </subcellularLocation>
</comment>
<dbReference type="InterPro" id="IPR003439">
    <property type="entry name" value="ABC_transporter-like_ATP-bd"/>
</dbReference>
<dbReference type="Proteomes" id="UP000694920">
    <property type="component" value="Unplaced"/>
</dbReference>
<evidence type="ECO:0000256" key="9">
    <source>
        <dbReference type="SAM" id="Phobius"/>
    </source>
</evidence>
<dbReference type="InterPro" id="IPR013525">
    <property type="entry name" value="ABC2_TM"/>
</dbReference>
<protein>
    <submittedName>
        <fullName evidence="12">ATP-binding cassette sub-family G member 1 isoform X2</fullName>
    </submittedName>
</protein>
<dbReference type="SUPFAM" id="SSF52540">
    <property type="entry name" value="P-loop containing nucleoside triphosphate hydrolases"/>
    <property type="match status" value="1"/>
</dbReference>
<feature type="transmembrane region" description="Helical" evidence="9">
    <location>
        <begin position="373"/>
        <end position="391"/>
    </location>
</feature>
<dbReference type="GO" id="GO:0005524">
    <property type="term" value="F:ATP binding"/>
    <property type="evidence" value="ECO:0007669"/>
    <property type="project" value="UniProtKB-KW"/>
</dbReference>
<keyword evidence="3" id="KW-0813">Transport</keyword>
<keyword evidence="7 9" id="KW-1133">Transmembrane helix</keyword>
<dbReference type="Pfam" id="PF19055">
    <property type="entry name" value="ABC2_membrane_7"/>
    <property type="match status" value="1"/>
</dbReference>
<dbReference type="Pfam" id="PF01061">
    <property type="entry name" value="ABC2_membrane"/>
    <property type="match status" value="1"/>
</dbReference>
<keyword evidence="5" id="KW-0547">Nucleotide-binding</keyword>
<evidence type="ECO:0000256" key="8">
    <source>
        <dbReference type="ARBA" id="ARBA00023136"/>
    </source>
</evidence>
<dbReference type="Pfam" id="PF00005">
    <property type="entry name" value="ABC_tran"/>
    <property type="match status" value="1"/>
</dbReference>
<dbReference type="GO" id="GO:0016887">
    <property type="term" value="F:ATP hydrolysis activity"/>
    <property type="evidence" value="ECO:0007669"/>
    <property type="project" value="InterPro"/>
</dbReference>
<keyword evidence="6 12" id="KW-0067">ATP-binding</keyword>
<feature type="transmembrane region" description="Helical" evidence="9">
    <location>
        <begin position="432"/>
        <end position="450"/>
    </location>
</feature>
<dbReference type="GO" id="GO:0005886">
    <property type="term" value="C:plasma membrane"/>
    <property type="evidence" value="ECO:0007669"/>
    <property type="project" value="TreeGrafter"/>
</dbReference>
<dbReference type="RefSeq" id="XP_024945020.1">
    <property type="nucleotide sequence ID" value="XM_025089252.1"/>
</dbReference>
<keyword evidence="4 9" id="KW-0812">Transmembrane</keyword>
<dbReference type="AlphaFoldDB" id="A0AAJ7W584"/>
<dbReference type="PROSITE" id="PS50893">
    <property type="entry name" value="ABC_TRANSPORTER_2"/>
    <property type="match status" value="1"/>
</dbReference>
<sequence>MTVPLQHRAAVIQKQEGRRVKKMDSVEIESADCMHLGDWPRTADVTCGVLKKSLSQSNGRTPIDVEFSDLTYTVPTGKKSSKLILRGVSGQFRSGELSAIMGPSGAGKSTLLDILAGYKCNGVTGLITVNGQNRDLRKFCKMSCYIMQEDLTQPRLTVEEAIGFAADLKLDTRISKAAKRSLVNEILQTLRLNNARHTITERLSGGERKRLSIALELVNNPPVIFLDEPTTGLDEMSSVQCVDLLRRVALGGRTVICSIHTPSASIFSKFHHVYVVTAGQCVYRGNVDDVVPYLHNIGIDCPVHYNPADFVIEVSAGEYGKDLVERMMTLVAERSPIVPTPHADFQYAEFENIGKISWWEQFTILLKRMMLQFYRNRIVLSIIYLSMVYPITGQPLELFRCSMFFSTCIICALIAESMGLAVASMLSIVNGMFVGPAITVPLMLFAVQGMGTTDPLPIYRTLVMYISYIRYGLEALIVATYGYNREKLPCPPNMIYCQYRVPRELLRTMGMENTVFWLDFLALIIILFIFRALTYYLLRQRLQPNKTFQALYLVGRLVKNHFVNG</sequence>
<dbReference type="PANTHER" id="PTHR48041:SF15">
    <property type="entry name" value="FI05267P"/>
    <property type="match status" value="1"/>
</dbReference>
<dbReference type="GO" id="GO:0140359">
    <property type="term" value="F:ABC-type transporter activity"/>
    <property type="evidence" value="ECO:0007669"/>
    <property type="project" value="InterPro"/>
</dbReference>
<dbReference type="InterPro" id="IPR043926">
    <property type="entry name" value="ABCG_dom"/>
</dbReference>
<gene>
    <name evidence="12" type="primary">LOC107271972</name>
</gene>
<reference evidence="12" key="1">
    <citation type="submission" date="2025-08" db="UniProtKB">
        <authorList>
            <consortium name="RefSeq"/>
        </authorList>
    </citation>
    <scope>IDENTIFICATION</scope>
</reference>